<accession>A0A422MVI5</accession>
<evidence type="ECO:0000256" key="1">
    <source>
        <dbReference type="SAM" id="MobiDB-lite"/>
    </source>
</evidence>
<dbReference type="EMBL" id="MKKU01001167">
    <property type="protein sequence ID" value="RNE97161.1"/>
    <property type="molecule type" value="Genomic_DNA"/>
</dbReference>
<sequence>SLRRHFVPPSAEARKGREHQATAHPRTGGGGGRRSARHDENMQSAQHLNSARGRFATRLRPHGAQPAKAAAAVGIGPRRTLPFFPPTVPLPVSSCPRKRAAAAAARHAAPPAPTAKEAST</sequence>
<feature type="region of interest" description="Disordered" evidence="1">
    <location>
        <begin position="1"/>
        <end position="53"/>
    </location>
</feature>
<organism evidence="2 3">
    <name type="scientific">Trypanosoma conorhini</name>
    <dbReference type="NCBI Taxonomy" id="83891"/>
    <lineage>
        <taxon>Eukaryota</taxon>
        <taxon>Discoba</taxon>
        <taxon>Euglenozoa</taxon>
        <taxon>Kinetoplastea</taxon>
        <taxon>Metakinetoplastina</taxon>
        <taxon>Trypanosomatida</taxon>
        <taxon>Trypanosomatidae</taxon>
        <taxon>Trypanosoma</taxon>
    </lineage>
</organism>
<evidence type="ECO:0000313" key="3">
    <source>
        <dbReference type="Proteomes" id="UP000284403"/>
    </source>
</evidence>
<protein>
    <submittedName>
        <fullName evidence="2">Uncharacterized protein</fullName>
    </submittedName>
</protein>
<keyword evidence="3" id="KW-1185">Reference proteome</keyword>
<proteinExistence type="predicted"/>
<name>A0A422MVI5_9TRYP</name>
<comment type="caution">
    <text evidence="2">The sequence shown here is derived from an EMBL/GenBank/DDBJ whole genome shotgun (WGS) entry which is preliminary data.</text>
</comment>
<evidence type="ECO:0000313" key="2">
    <source>
        <dbReference type="EMBL" id="RNE97161.1"/>
    </source>
</evidence>
<dbReference type="RefSeq" id="XP_029223536.1">
    <property type="nucleotide sequence ID" value="XM_029376348.1"/>
</dbReference>
<feature type="compositionally biased region" description="Basic and acidic residues" evidence="1">
    <location>
        <begin position="12"/>
        <end position="21"/>
    </location>
</feature>
<dbReference type="AlphaFoldDB" id="A0A422MVI5"/>
<dbReference type="Proteomes" id="UP000284403">
    <property type="component" value="Unassembled WGS sequence"/>
</dbReference>
<dbReference type="GeneID" id="40323142"/>
<gene>
    <name evidence="2" type="ORF">Tco025E_09531</name>
</gene>
<feature type="region of interest" description="Disordered" evidence="1">
    <location>
        <begin position="99"/>
        <end position="120"/>
    </location>
</feature>
<feature type="non-terminal residue" evidence="2">
    <location>
        <position position="1"/>
    </location>
</feature>
<reference evidence="2 3" key="1">
    <citation type="journal article" date="2018" name="BMC Genomics">
        <title>Genomic comparison of Trypanosoma conorhini and Trypanosoma rangeli to Trypanosoma cruzi strains of high and low virulence.</title>
        <authorList>
            <person name="Bradwell K.R."/>
            <person name="Koparde V.N."/>
            <person name="Matveyev A.V."/>
            <person name="Serrano M.G."/>
            <person name="Alves J.M."/>
            <person name="Parikh H."/>
            <person name="Huang B."/>
            <person name="Lee V."/>
            <person name="Espinosa-Alvarez O."/>
            <person name="Ortiz P.A."/>
            <person name="Costa-Martins A.G."/>
            <person name="Teixeira M.M."/>
            <person name="Buck G.A."/>
        </authorList>
    </citation>
    <scope>NUCLEOTIDE SEQUENCE [LARGE SCALE GENOMIC DNA]</scope>
    <source>
        <strain evidence="2 3">025E</strain>
    </source>
</reference>